<dbReference type="EMBL" id="LGRX02018346">
    <property type="protein sequence ID" value="KAK3259956.1"/>
    <property type="molecule type" value="Genomic_DNA"/>
</dbReference>
<dbReference type="InterPro" id="IPR018957">
    <property type="entry name" value="Znf_C3HC4_RING-type"/>
</dbReference>
<keyword evidence="10" id="KW-1185">Reference proteome</keyword>
<feature type="region of interest" description="Disordered" evidence="7">
    <location>
        <begin position="96"/>
        <end position="127"/>
    </location>
</feature>
<keyword evidence="4" id="KW-0862">Zinc</keyword>
<dbReference type="InterPro" id="IPR051507">
    <property type="entry name" value="PcG_RING_finger"/>
</dbReference>
<keyword evidence="3 6" id="KW-0863">Zinc-finger</keyword>
<dbReference type="SMART" id="SM00184">
    <property type="entry name" value="RING"/>
    <property type="match status" value="1"/>
</dbReference>
<evidence type="ECO:0000256" key="2">
    <source>
        <dbReference type="ARBA" id="ARBA00022723"/>
    </source>
</evidence>
<accession>A0AAE0FJ33</accession>
<proteinExistence type="predicted"/>
<dbReference type="GO" id="GO:0005634">
    <property type="term" value="C:nucleus"/>
    <property type="evidence" value="ECO:0007669"/>
    <property type="project" value="UniProtKB-SubCell"/>
</dbReference>
<dbReference type="GO" id="GO:0008270">
    <property type="term" value="F:zinc ion binding"/>
    <property type="evidence" value="ECO:0007669"/>
    <property type="project" value="UniProtKB-KW"/>
</dbReference>
<dbReference type="Pfam" id="PF00097">
    <property type="entry name" value="zf-C3HC4"/>
    <property type="match status" value="1"/>
</dbReference>
<dbReference type="SUPFAM" id="SSF57850">
    <property type="entry name" value="RING/U-box"/>
    <property type="match status" value="1"/>
</dbReference>
<reference evidence="9 10" key="1">
    <citation type="journal article" date="2015" name="Genome Biol. Evol.">
        <title>Comparative Genomics of a Bacterivorous Green Alga Reveals Evolutionary Causalities and Consequences of Phago-Mixotrophic Mode of Nutrition.</title>
        <authorList>
            <person name="Burns J.A."/>
            <person name="Paasch A."/>
            <person name="Narechania A."/>
            <person name="Kim E."/>
        </authorList>
    </citation>
    <scope>NUCLEOTIDE SEQUENCE [LARGE SCALE GENOMIC DNA]</scope>
    <source>
        <strain evidence="9 10">PLY_AMNH</strain>
    </source>
</reference>
<feature type="domain" description="RING-type" evidence="8">
    <location>
        <begin position="20"/>
        <end position="61"/>
    </location>
</feature>
<evidence type="ECO:0000256" key="5">
    <source>
        <dbReference type="ARBA" id="ARBA00023242"/>
    </source>
</evidence>
<dbReference type="PROSITE" id="PS50089">
    <property type="entry name" value="ZF_RING_2"/>
    <property type="match status" value="1"/>
</dbReference>
<comment type="subcellular location">
    <subcellularLocation>
        <location evidence="1">Nucleus</location>
    </subcellularLocation>
</comment>
<evidence type="ECO:0000256" key="3">
    <source>
        <dbReference type="ARBA" id="ARBA00022771"/>
    </source>
</evidence>
<dbReference type="Gene3D" id="3.30.40.10">
    <property type="entry name" value="Zinc/RING finger domain, C3HC4 (zinc finger)"/>
    <property type="match status" value="1"/>
</dbReference>
<evidence type="ECO:0000256" key="4">
    <source>
        <dbReference type="ARBA" id="ARBA00022833"/>
    </source>
</evidence>
<evidence type="ECO:0000256" key="7">
    <source>
        <dbReference type="SAM" id="MobiDB-lite"/>
    </source>
</evidence>
<evidence type="ECO:0000313" key="9">
    <source>
        <dbReference type="EMBL" id="KAK3259956.1"/>
    </source>
</evidence>
<evidence type="ECO:0000313" key="10">
    <source>
        <dbReference type="Proteomes" id="UP001190700"/>
    </source>
</evidence>
<dbReference type="InterPro" id="IPR017907">
    <property type="entry name" value="Znf_RING_CS"/>
</dbReference>
<dbReference type="PROSITE" id="PS00518">
    <property type="entry name" value="ZF_RING_1"/>
    <property type="match status" value="1"/>
</dbReference>
<evidence type="ECO:0000256" key="6">
    <source>
        <dbReference type="PROSITE-ProRule" id="PRU00175"/>
    </source>
</evidence>
<feature type="compositionally biased region" description="Basic and acidic residues" evidence="7">
    <location>
        <begin position="96"/>
        <end position="108"/>
    </location>
</feature>
<dbReference type="InterPro" id="IPR013083">
    <property type="entry name" value="Znf_RING/FYVE/PHD"/>
</dbReference>
<dbReference type="PANTHER" id="PTHR45893">
    <property type="entry name" value="POLYCOMB GROUP RING FINGER PROTEIN"/>
    <property type="match status" value="1"/>
</dbReference>
<evidence type="ECO:0000256" key="1">
    <source>
        <dbReference type="ARBA" id="ARBA00004123"/>
    </source>
</evidence>
<keyword evidence="2" id="KW-0479">Metal-binding</keyword>
<evidence type="ECO:0000259" key="8">
    <source>
        <dbReference type="PROSITE" id="PS50089"/>
    </source>
</evidence>
<dbReference type="AlphaFoldDB" id="A0AAE0FJ33"/>
<protein>
    <recommendedName>
        <fullName evidence="8">RING-type domain-containing protein</fullName>
    </recommendedName>
</protein>
<gene>
    <name evidence="9" type="ORF">CYMTET_31066</name>
</gene>
<comment type="caution">
    <text evidence="9">The sequence shown here is derived from an EMBL/GenBank/DDBJ whole genome shotgun (WGS) entry which is preliminary data.</text>
</comment>
<dbReference type="InterPro" id="IPR001841">
    <property type="entry name" value="Znf_RING"/>
</dbReference>
<dbReference type="Proteomes" id="UP001190700">
    <property type="component" value="Unassembled WGS sequence"/>
</dbReference>
<organism evidence="9 10">
    <name type="scientific">Cymbomonas tetramitiformis</name>
    <dbReference type="NCBI Taxonomy" id="36881"/>
    <lineage>
        <taxon>Eukaryota</taxon>
        <taxon>Viridiplantae</taxon>
        <taxon>Chlorophyta</taxon>
        <taxon>Pyramimonadophyceae</taxon>
        <taxon>Pyramimonadales</taxon>
        <taxon>Pyramimonadaceae</taxon>
        <taxon>Cymbomonas</taxon>
    </lineage>
</organism>
<feature type="compositionally biased region" description="Polar residues" evidence="7">
    <location>
        <begin position="114"/>
        <end position="127"/>
    </location>
</feature>
<sequence length="127" mass="14535">MSQRHEVERDEDSIRKALSCNQCGEVMRECTTVVECMHTFCRACLDKFVQEGSRDNRCPKCLSPLGIDPYGTSEVRFDHQLNAIVLKIFPRDSDAQMMADREERENSQREASLMRSNSGRCVSEIGQ</sequence>
<keyword evidence="5" id="KW-0539">Nucleus</keyword>
<name>A0AAE0FJ33_9CHLO</name>